<organism evidence="1 2">
    <name type="scientific">Caballeronia sordidicola</name>
    <name type="common">Burkholderia sordidicola</name>
    <dbReference type="NCBI Taxonomy" id="196367"/>
    <lineage>
        <taxon>Bacteria</taxon>
        <taxon>Pseudomonadati</taxon>
        <taxon>Pseudomonadota</taxon>
        <taxon>Betaproteobacteria</taxon>
        <taxon>Burkholderiales</taxon>
        <taxon>Burkholderiaceae</taxon>
        <taxon>Caballeronia</taxon>
    </lineage>
</organism>
<reference evidence="1 2" key="1">
    <citation type="submission" date="2017-03" db="EMBL/GenBank/DDBJ databases">
        <title>Genome analysis of strain PAMC 26577.</title>
        <authorList>
            <person name="Oh H.-M."/>
            <person name="Yang J.-A."/>
        </authorList>
    </citation>
    <scope>NUCLEOTIDE SEQUENCE [LARGE SCALE GENOMIC DNA]</scope>
    <source>
        <strain evidence="1 2">PAMC 26577</strain>
    </source>
</reference>
<accession>A0A242N720</accession>
<sequence length="106" mass="12366">MRFLPRHLIESCKTYREACVLAWKYRAFSGLTESYLAATCDLYQQHVSEYFRPDERDEKGRRRRELPAHKIGAVQAQLGNGAIGQWLARDMGVRLVEEFFAVENSR</sequence>
<evidence type="ECO:0000313" key="1">
    <source>
        <dbReference type="EMBL" id="OTP79457.1"/>
    </source>
</evidence>
<proteinExistence type="predicted"/>
<name>A0A242N720_CABSO</name>
<dbReference type="EMBL" id="NBTZ01000009">
    <property type="protein sequence ID" value="OTP79457.1"/>
    <property type="molecule type" value="Genomic_DNA"/>
</dbReference>
<comment type="caution">
    <text evidence="1">The sequence shown here is derived from an EMBL/GenBank/DDBJ whole genome shotgun (WGS) entry which is preliminary data.</text>
</comment>
<dbReference type="AlphaFoldDB" id="A0A242N720"/>
<dbReference type="RefSeq" id="WP_075357906.1">
    <property type="nucleotide sequence ID" value="NZ_MSRG01000020.1"/>
</dbReference>
<evidence type="ECO:0000313" key="2">
    <source>
        <dbReference type="Proteomes" id="UP000195221"/>
    </source>
</evidence>
<dbReference type="Proteomes" id="UP000195221">
    <property type="component" value="Unassembled WGS sequence"/>
</dbReference>
<protein>
    <submittedName>
        <fullName evidence="1">Uncharacterized protein</fullName>
    </submittedName>
</protein>
<gene>
    <name evidence="1" type="ORF">PAMC26577_00920</name>
</gene>